<keyword evidence="12" id="KW-1185">Reference proteome</keyword>
<evidence type="ECO:0000256" key="4">
    <source>
        <dbReference type="ARBA" id="ARBA00022679"/>
    </source>
</evidence>
<dbReference type="InterPro" id="IPR028564">
    <property type="entry name" value="MT_TRM10-typ"/>
</dbReference>
<feature type="compositionally biased region" description="Basic and acidic residues" evidence="9">
    <location>
        <begin position="75"/>
        <end position="86"/>
    </location>
</feature>
<dbReference type="Gene3D" id="3.40.1280.30">
    <property type="match status" value="1"/>
</dbReference>
<feature type="compositionally biased region" description="Acidic residues" evidence="9">
    <location>
        <begin position="463"/>
        <end position="476"/>
    </location>
</feature>
<evidence type="ECO:0000259" key="10">
    <source>
        <dbReference type="PROSITE" id="PS51675"/>
    </source>
</evidence>
<dbReference type="GO" id="GO:0005634">
    <property type="term" value="C:nucleus"/>
    <property type="evidence" value="ECO:0007669"/>
    <property type="project" value="TreeGrafter"/>
</dbReference>
<dbReference type="EC" id="2.1.1.221" evidence="1"/>
<dbReference type="Proteomes" id="UP000785200">
    <property type="component" value="Unassembled WGS sequence"/>
</dbReference>
<evidence type="ECO:0000313" key="12">
    <source>
        <dbReference type="Proteomes" id="UP000785200"/>
    </source>
</evidence>
<dbReference type="PROSITE" id="PS51675">
    <property type="entry name" value="SAM_MT_TRM10"/>
    <property type="match status" value="1"/>
</dbReference>
<feature type="compositionally biased region" description="Basic residues" evidence="9">
    <location>
        <begin position="87"/>
        <end position="97"/>
    </location>
</feature>
<feature type="compositionally biased region" description="Basic and acidic residues" evidence="9">
    <location>
        <begin position="448"/>
        <end position="462"/>
    </location>
</feature>
<dbReference type="PANTHER" id="PTHR13563:SF13">
    <property type="entry name" value="TRNA METHYLTRANSFERASE 10 HOMOLOG A"/>
    <property type="match status" value="1"/>
</dbReference>
<feature type="region of interest" description="Disordered" evidence="9">
    <location>
        <begin position="230"/>
        <end position="273"/>
    </location>
</feature>
<keyword evidence="3" id="KW-0489">Methyltransferase</keyword>
<feature type="region of interest" description="Disordered" evidence="9">
    <location>
        <begin position="1"/>
        <end position="125"/>
    </location>
</feature>
<evidence type="ECO:0000256" key="1">
    <source>
        <dbReference type="ARBA" id="ARBA00012797"/>
    </source>
</evidence>
<name>A0A9P6VG62_9HELO</name>
<dbReference type="EMBL" id="VNKQ01000013">
    <property type="protein sequence ID" value="KAG0647170.1"/>
    <property type="molecule type" value="Genomic_DNA"/>
</dbReference>
<feature type="compositionally biased region" description="Low complexity" evidence="9">
    <location>
        <begin position="323"/>
        <end position="333"/>
    </location>
</feature>
<proteinExistence type="predicted"/>
<dbReference type="AlphaFoldDB" id="A0A9P6VG62"/>
<reference evidence="11" key="1">
    <citation type="submission" date="2019-07" db="EMBL/GenBank/DDBJ databases">
        <title>Hyphodiscus hymeniophilus genome sequencing and assembly.</title>
        <authorList>
            <person name="Kramer G."/>
            <person name="Nodwell J."/>
        </authorList>
    </citation>
    <scope>NUCLEOTIDE SEQUENCE</scope>
    <source>
        <strain evidence="11">ATCC 34498</strain>
    </source>
</reference>
<protein>
    <recommendedName>
        <fullName evidence="2">tRNA (guanine(9)-N1)-methyltransferase</fullName>
        <ecNumber evidence="1">2.1.1.221</ecNumber>
    </recommendedName>
    <alternativeName>
        <fullName evidence="7">tRNA methyltransferase 10</fullName>
    </alternativeName>
    <alternativeName>
        <fullName evidence="6">tRNA(m1G9)-methyltransferase</fullName>
    </alternativeName>
</protein>
<feature type="compositionally biased region" description="Polar residues" evidence="9">
    <location>
        <begin position="50"/>
        <end position="67"/>
    </location>
</feature>
<keyword evidence="5" id="KW-0949">S-adenosyl-L-methionine</keyword>
<dbReference type="GO" id="GO:0000049">
    <property type="term" value="F:tRNA binding"/>
    <property type="evidence" value="ECO:0007669"/>
    <property type="project" value="TreeGrafter"/>
</dbReference>
<evidence type="ECO:0000256" key="7">
    <source>
        <dbReference type="ARBA" id="ARBA00032166"/>
    </source>
</evidence>
<feature type="compositionally biased region" description="Basic and acidic residues" evidence="9">
    <location>
        <begin position="98"/>
        <end position="125"/>
    </location>
</feature>
<evidence type="ECO:0000256" key="2">
    <source>
        <dbReference type="ARBA" id="ARBA00020451"/>
    </source>
</evidence>
<dbReference type="GO" id="GO:0052905">
    <property type="term" value="F:tRNA (guanosine(9)-N1)-methyltransferase activity"/>
    <property type="evidence" value="ECO:0007669"/>
    <property type="project" value="UniProtKB-EC"/>
</dbReference>
<evidence type="ECO:0000256" key="3">
    <source>
        <dbReference type="ARBA" id="ARBA00022603"/>
    </source>
</evidence>
<feature type="compositionally biased region" description="Polar residues" evidence="9">
    <location>
        <begin position="33"/>
        <end position="42"/>
    </location>
</feature>
<feature type="compositionally biased region" description="Basic residues" evidence="9">
    <location>
        <begin position="1"/>
        <end position="12"/>
    </location>
</feature>
<dbReference type="InterPro" id="IPR038459">
    <property type="entry name" value="MT_TRM10-typ_sf"/>
</dbReference>
<sequence length="492" mass="54832">MNEKSSKRRKLNSSKDLKDSLDESSNPNLGDKNGTNQEQQVPRSGEEYLSSINVTETATDTPPLSKSQMKKRKRQEQWDAAKDLRRDKRRDKRHEKQARKAQEKAELQERIAKGEVEAPKISSEESKRRHLRPVQVPVSLLIDCDFDELMTEKELISMGAQLTRSYSDNRHSKHRAHIAISSWNGALRTRFETVLTNHHKSWKGVLFMEKDFVEAGEDMNAIMRGHDGGKLAGALAPRDEENSNTNEDTSQKENGNKTLPGEGDSSTGKKPALEETMEVDYLKMAEKYQSPNPSPSHKSETDGQFQKDISEEPHLKAHGTAISSSALNSKASPSVPPTDAKDLSPSAGPSLVYLTSDSPHTLDRLSPYTSYIIGGIVDKNRHKGLCYKRACERGIPTAKLPIGEYMTMQSRTVLTTNHVVEIMLKWLDTGDWGEAFLSVIPKRKEAKLREKKGAGEEGGKDEEFVDEEGEYGDEDMEQKIGIIEGGGTGSPS</sequence>
<evidence type="ECO:0000256" key="6">
    <source>
        <dbReference type="ARBA" id="ARBA00031792"/>
    </source>
</evidence>
<evidence type="ECO:0000256" key="9">
    <source>
        <dbReference type="SAM" id="MobiDB-lite"/>
    </source>
</evidence>
<dbReference type="OrthoDB" id="278300at2759"/>
<evidence type="ECO:0000256" key="8">
    <source>
        <dbReference type="ARBA" id="ARBA00048434"/>
    </source>
</evidence>
<dbReference type="PANTHER" id="PTHR13563">
    <property type="entry name" value="TRNA (GUANINE-9-) METHYLTRANSFERASE"/>
    <property type="match status" value="1"/>
</dbReference>
<keyword evidence="4" id="KW-0808">Transferase</keyword>
<dbReference type="GO" id="GO:0002939">
    <property type="term" value="P:tRNA N1-guanine methylation"/>
    <property type="evidence" value="ECO:0007669"/>
    <property type="project" value="TreeGrafter"/>
</dbReference>
<accession>A0A9P6VG62</accession>
<dbReference type="CDD" id="cd18089">
    <property type="entry name" value="SPOUT_Trm10-like"/>
    <property type="match status" value="1"/>
</dbReference>
<feature type="compositionally biased region" description="Gly residues" evidence="9">
    <location>
        <begin position="483"/>
        <end position="492"/>
    </location>
</feature>
<comment type="caution">
    <text evidence="11">The sequence shown here is derived from an EMBL/GenBank/DDBJ whole genome shotgun (WGS) entry which is preliminary data.</text>
</comment>
<feature type="region of interest" description="Disordered" evidence="9">
    <location>
        <begin position="448"/>
        <end position="492"/>
    </location>
</feature>
<feature type="region of interest" description="Disordered" evidence="9">
    <location>
        <begin position="323"/>
        <end position="345"/>
    </location>
</feature>
<comment type="catalytic activity">
    <reaction evidence="8">
        <text>guanosine(9) in tRNA + S-adenosyl-L-methionine = N(1)-methylguanosine(9) in tRNA + S-adenosyl-L-homocysteine + H(+)</text>
        <dbReference type="Rhea" id="RHEA:43156"/>
        <dbReference type="Rhea" id="RHEA-COMP:10367"/>
        <dbReference type="Rhea" id="RHEA-COMP:10368"/>
        <dbReference type="ChEBI" id="CHEBI:15378"/>
        <dbReference type="ChEBI" id="CHEBI:57856"/>
        <dbReference type="ChEBI" id="CHEBI:59789"/>
        <dbReference type="ChEBI" id="CHEBI:73542"/>
        <dbReference type="ChEBI" id="CHEBI:74269"/>
        <dbReference type="EC" id="2.1.1.221"/>
    </reaction>
</comment>
<evidence type="ECO:0000313" key="11">
    <source>
        <dbReference type="EMBL" id="KAG0647170.1"/>
    </source>
</evidence>
<gene>
    <name evidence="11" type="ORF">D0Z07_6991</name>
</gene>
<organism evidence="11 12">
    <name type="scientific">Hyphodiscus hymeniophilus</name>
    <dbReference type="NCBI Taxonomy" id="353542"/>
    <lineage>
        <taxon>Eukaryota</taxon>
        <taxon>Fungi</taxon>
        <taxon>Dikarya</taxon>
        <taxon>Ascomycota</taxon>
        <taxon>Pezizomycotina</taxon>
        <taxon>Leotiomycetes</taxon>
        <taxon>Helotiales</taxon>
        <taxon>Hyphodiscaceae</taxon>
        <taxon>Hyphodiscus</taxon>
    </lineage>
</organism>
<feature type="domain" description="SAM-dependent MTase TRM10-type" evidence="10">
    <location>
        <begin position="126"/>
        <end position="447"/>
    </location>
</feature>
<dbReference type="InterPro" id="IPR007356">
    <property type="entry name" value="tRNA_m1G_MeTrfase_euk"/>
</dbReference>
<evidence type="ECO:0000256" key="5">
    <source>
        <dbReference type="ARBA" id="ARBA00022691"/>
    </source>
</evidence>